<dbReference type="AlphaFoldDB" id="A0A3G9JHF2"/>
<evidence type="ECO:0000256" key="1">
    <source>
        <dbReference type="ARBA" id="ARBA00022649"/>
    </source>
</evidence>
<dbReference type="InterPro" id="IPR007712">
    <property type="entry name" value="RelE/ParE_toxin"/>
</dbReference>
<dbReference type="Pfam" id="PF05016">
    <property type="entry name" value="ParE_toxin"/>
    <property type="match status" value="1"/>
</dbReference>
<accession>A0A3G9JHF2</accession>
<dbReference type="EMBL" id="AP019314">
    <property type="protein sequence ID" value="BBH40003.1"/>
    <property type="molecule type" value="Genomic_DNA"/>
</dbReference>
<dbReference type="Gene3D" id="3.30.2310.20">
    <property type="entry name" value="RelE-like"/>
    <property type="match status" value="1"/>
</dbReference>
<keyword evidence="1" id="KW-1277">Toxin-antitoxin system</keyword>
<dbReference type="Proteomes" id="UP000278152">
    <property type="component" value="Chromosome"/>
</dbReference>
<evidence type="ECO:0000313" key="2">
    <source>
        <dbReference type="EMBL" id="BBH40003.1"/>
    </source>
</evidence>
<evidence type="ECO:0000313" key="3">
    <source>
        <dbReference type="Proteomes" id="UP000278152"/>
    </source>
</evidence>
<reference evidence="2 3" key="1">
    <citation type="submission" date="2018-11" db="EMBL/GenBank/DDBJ databases">
        <title>Complete genome sequence of Microcystis aeruginosa NIES-102.</title>
        <authorList>
            <person name="Yamaguchi H."/>
            <person name="Suzuki S."/>
            <person name="Kawachi M."/>
        </authorList>
    </citation>
    <scope>NUCLEOTIDE SEQUENCE [LARGE SCALE GENOMIC DNA]</scope>
    <source>
        <strain evidence="2 3">NIES-102</strain>
    </source>
</reference>
<dbReference type="KEGG" id="mvz:myaer102_25470"/>
<organism evidence="2 3">
    <name type="scientific">Microcystis viridis NIES-102</name>
    <dbReference type="NCBI Taxonomy" id="213615"/>
    <lineage>
        <taxon>Bacteria</taxon>
        <taxon>Bacillati</taxon>
        <taxon>Cyanobacteriota</taxon>
        <taxon>Cyanophyceae</taxon>
        <taxon>Oscillatoriophycideae</taxon>
        <taxon>Chroococcales</taxon>
        <taxon>Microcystaceae</taxon>
        <taxon>Microcystis</taxon>
    </lineage>
</organism>
<gene>
    <name evidence="2" type="ORF">myaer102_25470</name>
</gene>
<dbReference type="SUPFAM" id="SSF143011">
    <property type="entry name" value="RelE-like"/>
    <property type="match status" value="1"/>
</dbReference>
<proteinExistence type="predicted"/>
<name>A0A3G9JHF2_MICVR</name>
<protein>
    <submittedName>
        <fullName evidence="2">Plasmid stabilization protein</fullName>
    </submittedName>
</protein>
<dbReference type="InterPro" id="IPR052747">
    <property type="entry name" value="TA_system_RelE_toxin"/>
</dbReference>
<sequence>MWRYIILKPAERYLKRLQPRSQERILNELDKLLASPTQTDFKKLKGRESYRLRVGNYRVLMQVNREERLFIVTEIGPRGDIYK</sequence>
<dbReference type="PANTHER" id="PTHR38813:SF1">
    <property type="entry name" value="TOXIN RELE1-RELATED"/>
    <property type="match status" value="1"/>
</dbReference>
<dbReference type="PANTHER" id="PTHR38813">
    <property type="match status" value="1"/>
</dbReference>
<dbReference type="InterPro" id="IPR035093">
    <property type="entry name" value="RelE/ParE_toxin_dom_sf"/>
</dbReference>
<dbReference type="RefSeq" id="WP_002765143.1">
    <property type="nucleotide sequence ID" value="NZ_AP019314.1"/>
</dbReference>
<dbReference type="GeneID" id="66705698"/>